<feature type="compositionally biased region" description="Low complexity" evidence="1">
    <location>
        <begin position="74"/>
        <end position="84"/>
    </location>
</feature>
<name>A0A5E4PQT0_9NEOP</name>
<evidence type="ECO:0000313" key="2">
    <source>
        <dbReference type="EMBL" id="VVC87385.1"/>
    </source>
</evidence>
<sequence>MGSCQANVSSISAQRLRHTVRLAALQTPVSEVIAASRTDQWGARADVRAQGLVDRLSPVPRVCPAREFEDLNLASAPRPRSRASGAERGRRNVGAGRNRNCKTNQFEKESYLRESWGGGARVAGGGAGEVNDLLMPKLYFTKQYEAVKIMLSIVCEVGDASSFSEGRPRRGTSFSEALRGQLESITPSSAFVLCDKNAQKRICNGTILALNIINEEY</sequence>
<reference evidence="2 3" key="1">
    <citation type="submission" date="2017-07" db="EMBL/GenBank/DDBJ databases">
        <authorList>
            <person name="Talla V."/>
            <person name="Backstrom N."/>
        </authorList>
    </citation>
    <scope>NUCLEOTIDE SEQUENCE [LARGE SCALE GENOMIC DNA]</scope>
</reference>
<organism evidence="2 3">
    <name type="scientific">Leptidea sinapis</name>
    <dbReference type="NCBI Taxonomy" id="189913"/>
    <lineage>
        <taxon>Eukaryota</taxon>
        <taxon>Metazoa</taxon>
        <taxon>Ecdysozoa</taxon>
        <taxon>Arthropoda</taxon>
        <taxon>Hexapoda</taxon>
        <taxon>Insecta</taxon>
        <taxon>Pterygota</taxon>
        <taxon>Neoptera</taxon>
        <taxon>Endopterygota</taxon>
        <taxon>Lepidoptera</taxon>
        <taxon>Glossata</taxon>
        <taxon>Ditrysia</taxon>
        <taxon>Papilionoidea</taxon>
        <taxon>Pieridae</taxon>
        <taxon>Dismorphiinae</taxon>
        <taxon>Leptidea</taxon>
    </lineage>
</organism>
<dbReference type="EMBL" id="FZQP02000115">
    <property type="protein sequence ID" value="VVC87385.1"/>
    <property type="molecule type" value="Genomic_DNA"/>
</dbReference>
<gene>
    <name evidence="2" type="ORF">LSINAPIS_LOCUS1006</name>
</gene>
<dbReference type="AlphaFoldDB" id="A0A5E4PQT0"/>
<evidence type="ECO:0000256" key="1">
    <source>
        <dbReference type="SAM" id="MobiDB-lite"/>
    </source>
</evidence>
<dbReference type="Proteomes" id="UP000324832">
    <property type="component" value="Unassembled WGS sequence"/>
</dbReference>
<evidence type="ECO:0000313" key="3">
    <source>
        <dbReference type="Proteomes" id="UP000324832"/>
    </source>
</evidence>
<protein>
    <submittedName>
        <fullName evidence="2">Uncharacterized protein</fullName>
    </submittedName>
</protein>
<proteinExistence type="predicted"/>
<feature type="region of interest" description="Disordered" evidence="1">
    <location>
        <begin position="74"/>
        <end position="100"/>
    </location>
</feature>
<accession>A0A5E4PQT0</accession>
<keyword evidence="3" id="KW-1185">Reference proteome</keyword>